<dbReference type="EMBL" id="CAKC01000044">
    <property type="protein sequence ID" value="CCI86990.1"/>
    <property type="molecule type" value="Genomic_DNA"/>
</dbReference>
<protein>
    <submittedName>
        <fullName evidence="1">Uncharacterized protein</fullName>
    </submittedName>
</protein>
<sequence length="56" mass="6980">MNFKDWEIEAKRKCDLLKVRIKEPQKDIDDYTWHLMHKLLRSYQKDYSILIHMNNS</sequence>
<name>I7K0P9_9LACO</name>
<proteinExistence type="predicted"/>
<evidence type="ECO:0000313" key="3">
    <source>
        <dbReference type="Proteomes" id="UP000009326"/>
    </source>
</evidence>
<keyword evidence="4" id="KW-1185">Reference proteome</keyword>
<dbReference type="AlphaFoldDB" id="I7K0P9"/>
<dbReference type="Proteomes" id="UP000009326">
    <property type="component" value="Unassembled WGS sequence"/>
</dbReference>
<accession>I7K0P9</accession>
<dbReference type="STRING" id="1423751.FC38_GL000400"/>
<evidence type="ECO:0000313" key="4">
    <source>
        <dbReference type="Proteomes" id="UP000051521"/>
    </source>
</evidence>
<dbReference type="EMBL" id="AYZO01000014">
    <property type="protein sequence ID" value="KRN11997.1"/>
    <property type="molecule type" value="Genomic_DNA"/>
</dbReference>
<reference evidence="2 4" key="2">
    <citation type="journal article" date="2015" name="Genome Announc.">
        <title>Expanding the biotechnology potential of lactobacilli through comparative genomics of 213 strains and associated genera.</title>
        <authorList>
            <person name="Sun Z."/>
            <person name="Harris H.M."/>
            <person name="McCann A."/>
            <person name="Guo C."/>
            <person name="Argimon S."/>
            <person name="Zhang W."/>
            <person name="Yang X."/>
            <person name="Jeffery I.B."/>
            <person name="Cooney J.C."/>
            <person name="Kagawa T.F."/>
            <person name="Liu W."/>
            <person name="Song Y."/>
            <person name="Salvetti E."/>
            <person name="Wrobel A."/>
            <person name="Rasinkangas P."/>
            <person name="Parkhill J."/>
            <person name="Rea M.C."/>
            <person name="O'Sullivan O."/>
            <person name="Ritari J."/>
            <person name="Douillard F.P."/>
            <person name="Paul Ross R."/>
            <person name="Yang R."/>
            <person name="Briner A.E."/>
            <person name="Felis G.E."/>
            <person name="de Vos W.M."/>
            <person name="Barrangou R."/>
            <person name="Klaenhammer T.R."/>
            <person name="Caufield P.W."/>
            <person name="Cui Y."/>
            <person name="Zhang H."/>
            <person name="O'Toole P.W."/>
        </authorList>
    </citation>
    <scope>NUCLEOTIDE SEQUENCE [LARGE SCALE GENOMIC DNA]</scope>
    <source>
        <strain evidence="2 4">DSM 23908</strain>
    </source>
</reference>
<comment type="caution">
    <text evidence="1">The sequence shown here is derived from an EMBL/GenBank/DDBJ whole genome shotgun (WGS) entry which is preliminary data.</text>
</comment>
<evidence type="ECO:0000313" key="2">
    <source>
        <dbReference type="EMBL" id="KRN11997.1"/>
    </source>
</evidence>
<evidence type="ECO:0000313" key="1">
    <source>
        <dbReference type="EMBL" id="CCI86990.1"/>
    </source>
</evidence>
<reference evidence="1 3" key="1">
    <citation type="submission" date="2012-06" db="EMBL/GenBank/DDBJ databases">
        <title>Draft genome sequence of Lactobacillus gigeriorum CRBIP 24.85T, isolated from chicken crop.</title>
        <authorList>
            <person name="Cousin S."/>
            <person name="Ma L."/>
            <person name="Creno S."/>
            <person name="Clermont D."/>
            <person name="Loux V."/>
            <person name="Bizet C."/>
            <person name="Bouchier C."/>
        </authorList>
    </citation>
    <scope>NUCLEOTIDE SEQUENCE [LARGE SCALE GENOMIC DNA]</scope>
    <source>
        <strain evidence="3">CRBIP 24.85T</strain>
        <strain evidence="1">Type strain: CRBIP 24.85</strain>
    </source>
</reference>
<organism evidence="1 3">
    <name type="scientific">Lactobacillus gigeriorum DSM 23908 = CRBIP 24.85</name>
    <dbReference type="NCBI Taxonomy" id="1423751"/>
    <lineage>
        <taxon>Bacteria</taxon>
        <taxon>Bacillati</taxon>
        <taxon>Bacillota</taxon>
        <taxon>Bacilli</taxon>
        <taxon>Lactobacillales</taxon>
        <taxon>Lactobacillaceae</taxon>
        <taxon>Lactobacillus</taxon>
    </lineage>
</organism>
<gene>
    <name evidence="1" type="ORF">BN52_01400</name>
    <name evidence="2" type="ORF">FC38_GL000400</name>
</gene>
<dbReference type="PATRIC" id="fig|1423751.3.peg.422"/>
<dbReference type="RefSeq" id="WP_008473088.1">
    <property type="nucleotide sequence ID" value="NZ_AYZO01000014.1"/>
</dbReference>
<dbReference type="Proteomes" id="UP000051521">
    <property type="component" value="Unassembled WGS sequence"/>
</dbReference>